<dbReference type="Proteomes" id="UP000287166">
    <property type="component" value="Unassembled WGS sequence"/>
</dbReference>
<dbReference type="InParanoid" id="A0A401H178"/>
<gene>
    <name evidence="2" type="ORF">SCP_1203820</name>
</gene>
<comment type="caution">
    <text evidence="2">The sequence shown here is derived from an EMBL/GenBank/DDBJ whole genome shotgun (WGS) entry which is preliminary data.</text>
</comment>
<feature type="domain" description="F-box" evidence="1">
    <location>
        <begin position="12"/>
        <end position="52"/>
    </location>
</feature>
<dbReference type="Pfam" id="PF12937">
    <property type="entry name" value="F-box-like"/>
    <property type="match status" value="1"/>
</dbReference>
<protein>
    <recommendedName>
        <fullName evidence="1">F-box domain-containing protein</fullName>
    </recommendedName>
</protein>
<sequence length="629" mass="69976">MLMQTRALETEDILREIFNHLNSLSDGRTLANLALVCKDFCDAALDVLWQHLESVMPLLKLLEKSMRSERLYAYQSATSAPTLDNDWMRFLAYARRVHILCLLHIAESVRPKDLMFLARHSGDRPIFPSLVSLELSSNSSTAEMLLLLVTGVIRPSDEMTVLASSTQTKPPLFSLSPTQLLRRHVHPLAPQTSSLRELTVSGALSSLLPEIIVQFSRLEKLDVESCGVSAPILSALADMKALRYLRLSVGAAKVVVPYTFGSLESLNITGRPSKLACFFKGLSAPLLHTVKVEVNYFFDVWLPCRAFIDALSMELSSSLRVLAIKCFYVVDKPCARVIDALAPLLQVRGLESLDVNVRVPLSLTSVDVHDMAAAWTHLESLTLAYDDKHNVDAPSIFSLSAFALHCPRLHTLAIPRVVSQAAILESDIVAGPSSQTLTSLSFKYYPTEPVAVEKMNIFQMAVFIYHTFPNSPNKNSTRRSVTYAFIGLQQGVHMLMSRIRLEVSRAMRGLPPPPLPARPVVQTKLVLLDNLFDMVVTRPVRMRTISTTLVCSRILKIFVTFLKILVTFLNVGEDLPYIYLAFLGDLSMTRRDPSSAFVEDIPCRWVLLGYIGSILSFCGSAGDRCYIAM</sequence>
<dbReference type="InterPro" id="IPR001810">
    <property type="entry name" value="F-box_dom"/>
</dbReference>
<dbReference type="SUPFAM" id="SSF52047">
    <property type="entry name" value="RNI-like"/>
    <property type="match status" value="1"/>
</dbReference>
<evidence type="ECO:0000313" key="2">
    <source>
        <dbReference type="EMBL" id="GBE88152.1"/>
    </source>
</evidence>
<keyword evidence="3" id="KW-1185">Reference proteome</keyword>
<accession>A0A401H178</accession>
<dbReference type="OrthoDB" id="3222238at2759"/>
<dbReference type="InterPro" id="IPR032675">
    <property type="entry name" value="LRR_dom_sf"/>
</dbReference>
<dbReference type="RefSeq" id="XP_027619065.1">
    <property type="nucleotide sequence ID" value="XM_027763264.1"/>
</dbReference>
<dbReference type="Gene3D" id="3.80.10.10">
    <property type="entry name" value="Ribonuclease Inhibitor"/>
    <property type="match status" value="1"/>
</dbReference>
<organism evidence="2 3">
    <name type="scientific">Sparassis crispa</name>
    <dbReference type="NCBI Taxonomy" id="139825"/>
    <lineage>
        <taxon>Eukaryota</taxon>
        <taxon>Fungi</taxon>
        <taxon>Dikarya</taxon>
        <taxon>Basidiomycota</taxon>
        <taxon>Agaricomycotina</taxon>
        <taxon>Agaricomycetes</taxon>
        <taxon>Polyporales</taxon>
        <taxon>Sparassidaceae</taxon>
        <taxon>Sparassis</taxon>
    </lineage>
</organism>
<dbReference type="GeneID" id="38785069"/>
<reference evidence="2 3" key="1">
    <citation type="journal article" date="2018" name="Sci. Rep.">
        <title>Genome sequence of the cauliflower mushroom Sparassis crispa (Hanabiratake) and its association with beneficial usage.</title>
        <authorList>
            <person name="Kiyama R."/>
            <person name="Furutani Y."/>
            <person name="Kawaguchi K."/>
            <person name="Nakanishi T."/>
        </authorList>
    </citation>
    <scope>NUCLEOTIDE SEQUENCE [LARGE SCALE GENOMIC DNA]</scope>
</reference>
<evidence type="ECO:0000259" key="1">
    <source>
        <dbReference type="Pfam" id="PF12937"/>
    </source>
</evidence>
<proteinExistence type="predicted"/>
<dbReference type="AlphaFoldDB" id="A0A401H178"/>
<dbReference type="EMBL" id="BFAD01000012">
    <property type="protein sequence ID" value="GBE88152.1"/>
    <property type="molecule type" value="Genomic_DNA"/>
</dbReference>
<name>A0A401H178_9APHY</name>
<dbReference type="STRING" id="139825.A0A401H178"/>
<evidence type="ECO:0000313" key="3">
    <source>
        <dbReference type="Proteomes" id="UP000287166"/>
    </source>
</evidence>